<keyword evidence="3" id="KW-1185">Reference proteome</keyword>
<evidence type="ECO:0000256" key="1">
    <source>
        <dbReference type="SAM" id="Coils"/>
    </source>
</evidence>
<name>A0A8H7EJY5_9FUNG</name>
<sequence>MSDTDNTERKPLEELMGTLKILRAQLHDLKEQTTEQDDMIENYRATTTGAKLLMNGANRYISCMKDKPHVTQDIKDLVVARITDFKLDLLGYQNECTFTVLQMQLKGMKGKLKASQLECNQLKTEVRSLKMRIVNGDDSKQEIKLRSPLAVKACLSDRRDSEEYIVFQGYTSYQELCQKIQNKFGIEFFVLMTKDDSENGYSKEIASPADYREVVRHTMTAAEANGCIALMKLNVQIDTEESESELSLDKDFTDEKLSEDESERALDICDLDFPVVCMDSDLKTNGETKNKHERYLNALALKVLPDNGYKELGFISYHYAVKDLRKKFFGDKIMTGGVNL</sequence>
<proteinExistence type="predicted"/>
<evidence type="ECO:0000313" key="2">
    <source>
        <dbReference type="EMBL" id="KAF7720855.1"/>
    </source>
</evidence>
<protein>
    <submittedName>
        <fullName evidence="2">Uncharacterized protein</fullName>
    </submittedName>
</protein>
<keyword evidence="1" id="KW-0175">Coiled coil</keyword>
<reference evidence="2" key="1">
    <citation type="submission" date="2020-01" db="EMBL/GenBank/DDBJ databases">
        <title>Genome Sequencing of Three Apophysomyces-Like Fungal Strains Confirms a Novel Fungal Genus in the Mucoromycota with divergent Burkholderia-like Endosymbiotic Bacteria.</title>
        <authorList>
            <person name="Stajich J.E."/>
            <person name="Macias A.M."/>
            <person name="Carter-House D."/>
            <person name="Lovett B."/>
            <person name="Kasson L.R."/>
            <person name="Berry K."/>
            <person name="Grigoriev I."/>
            <person name="Chang Y."/>
            <person name="Spatafora J."/>
            <person name="Kasson M.T."/>
        </authorList>
    </citation>
    <scope>NUCLEOTIDE SEQUENCE</scope>
    <source>
        <strain evidence="2">NRRL A-21654</strain>
    </source>
</reference>
<dbReference type="Proteomes" id="UP000605846">
    <property type="component" value="Unassembled WGS sequence"/>
</dbReference>
<evidence type="ECO:0000313" key="3">
    <source>
        <dbReference type="Proteomes" id="UP000605846"/>
    </source>
</evidence>
<dbReference type="EMBL" id="JABAYA010000347">
    <property type="protein sequence ID" value="KAF7720855.1"/>
    <property type="molecule type" value="Genomic_DNA"/>
</dbReference>
<dbReference type="AlphaFoldDB" id="A0A8H7EJY5"/>
<gene>
    <name evidence="2" type="ORF">EC973_005906</name>
</gene>
<feature type="coiled-coil region" evidence="1">
    <location>
        <begin position="105"/>
        <end position="132"/>
    </location>
</feature>
<organism evidence="2 3">
    <name type="scientific">Apophysomyces ossiformis</name>
    <dbReference type="NCBI Taxonomy" id="679940"/>
    <lineage>
        <taxon>Eukaryota</taxon>
        <taxon>Fungi</taxon>
        <taxon>Fungi incertae sedis</taxon>
        <taxon>Mucoromycota</taxon>
        <taxon>Mucoromycotina</taxon>
        <taxon>Mucoromycetes</taxon>
        <taxon>Mucorales</taxon>
        <taxon>Mucorineae</taxon>
        <taxon>Mucoraceae</taxon>
        <taxon>Apophysomyces</taxon>
    </lineage>
</organism>
<comment type="caution">
    <text evidence="2">The sequence shown here is derived from an EMBL/GenBank/DDBJ whole genome shotgun (WGS) entry which is preliminary data.</text>
</comment>
<accession>A0A8H7EJY5</accession>